<dbReference type="EMBL" id="CAMXCT020004043">
    <property type="protein sequence ID" value="CAL1160794.1"/>
    <property type="molecule type" value="Genomic_DNA"/>
</dbReference>
<protein>
    <submittedName>
        <fullName evidence="2">Uncharacterized protein</fullName>
    </submittedName>
</protein>
<evidence type="ECO:0000256" key="1">
    <source>
        <dbReference type="SAM" id="MobiDB-lite"/>
    </source>
</evidence>
<evidence type="ECO:0000313" key="4">
    <source>
        <dbReference type="Proteomes" id="UP001152797"/>
    </source>
</evidence>
<comment type="caution">
    <text evidence="2">The sequence shown here is derived from an EMBL/GenBank/DDBJ whole genome shotgun (WGS) entry which is preliminary data.</text>
</comment>
<dbReference type="EMBL" id="CAMXCT030004043">
    <property type="protein sequence ID" value="CAL4794731.1"/>
    <property type="molecule type" value="Genomic_DNA"/>
</dbReference>
<evidence type="ECO:0000313" key="3">
    <source>
        <dbReference type="EMBL" id="CAL4794731.1"/>
    </source>
</evidence>
<feature type="compositionally biased region" description="Low complexity" evidence="1">
    <location>
        <begin position="1"/>
        <end position="14"/>
    </location>
</feature>
<feature type="non-terminal residue" evidence="2">
    <location>
        <position position="403"/>
    </location>
</feature>
<reference evidence="3 4" key="2">
    <citation type="submission" date="2024-05" db="EMBL/GenBank/DDBJ databases">
        <authorList>
            <person name="Chen Y."/>
            <person name="Shah S."/>
            <person name="Dougan E. K."/>
            <person name="Thang M."/>
            <person name="Chan C."/>
        </authorList>
    </citation>
    <scope>NUCLEOTIDE SEQUENCE [LARGE SCALE GENOMIC DNA]</scope>
</reference>
<dbReference type="Proteomes" id="UP001152797">
    <property type="component" value="Unassembled WGS sequence"/>
</dbReference>
<reference evidence="2" key="1">
    <citation type="submission" date="2022-10" db="EMBL/GenBank/DDBJ databases">
        <authorList>
            <person name="Chen Y."/>
            <person name="Dougan E. K."/>
            <person name="Chan C."/>
            <person name="Rhodes N."/>
            <person name="Thang M."/>
        </authorList>
    </citation>
    <scope>NUCLEOTIDE SEQUENCE</scope>
</reference>
<proteinExistence type="predicted"/>
<keyword evidence="4" id="KW-1185">Reference proteome</keyword>
<feature type="region of interest" description="Disordered" evidence="1">
    <location>
        <begin position="1"/>
        <end position="21"/>
    </location>
</feature>
<gene>
    <name evidence="2" type="ORF">C1SCF055_LOCUS32977</name>
</gene>
<dbReference type="AlphaFoldDB" id="A0A9P1DB52"/>
<accession>A0A9P1DB52</accession>
<name>A0A9P1DB52_9DINO</name>
<sequence>VAVGPAPSAASSRPRSARQRGRCELRDVGMPLGAAVADGHSLVADSAGRATSRQHPHLQRCHRCMSWGRSMAKSLVAAGGSTELSIGGELDHLQCSAECLQLPRAMGILAWNPQAHALQLLEHFPVEHWDVITFVEAISVETARMSSRTPRVSEFMADLQAKATSLLCTGTDDPTAPTMRKDPVLFLERNVEMAPVATVLLVLFSTSVATRNGDSEHIEMSLMNDEKETMEKKKPTYGEACDCSAESPWGAQHCCDSGLVCSRSSKTCKPALGKQCTPSWIPGYTDCAKSTYNADIKCKPYADKPEKGWCCIKTGSEVPRAGFFQSLAAMVTQDGRAPRCTAAARLKSERQERPCWKRLWCQQLQTHNFRLNKINRLWRREPDDARCMCFLTSGFLGAYFRVG</sequence>
<dbReference type="EMBL" id="CAMXCT010004043">
    <property type="protein sequence ID" value="CAI4007419.1"/>
    <property type="molecule type" value="Genomic_DNA"/>
</dbReference>
<organism evidence="2">
    <name type="scientific">Cladocopium goreaui</name>
    <dbReference type="NCBI Taxonomy" id="2562237"/>
    <lineage>
        <taxon>Eukaryota</taxon>
        <taxon>Sar</taxon>
        <taxon>Alveolata</taxon>
        <taxon>Dinophyceae</taxon>
        <taxon>Suessiales</taxon>
        <taxon>Symbiodiniaceae</taxon>
        <taxon>Cladocopium</taxon>
    </lineage>
</organism>
<evidence type="ECO:0000313" key="2">
    <source>
        <dbReference type="EMBL" id="CAI4007419.1"/>
    </source>
</evidence>